<evidence type="ECO:0000313" key="2">
    <source>
        <dbReference type="Proteomes" id="UP001295684"/>
    </source>
</evidence>
<sequence length="86" mass="10019">MLFFRDLCGCCGVLAICSQGSLPHCSLFIRIVCLHLSSRISFLFVADWSCIISWKYLWLIQAVIIKVLIFRNFWRVLLILKIIEVL</sequence>
<gene>
    <name evidence="1" type="ORF">ECRASSUSDP1_LOCUS2547</name>
</gene>
<accession>A0AAD1U690</accession>
<reference evidence="1" key="1">
    <citation type="submission" date="2023-07" db="EMBL/GenBank/DDBJ databases">
        <authorList>
            <consortium name="AG Swart"/>
            <person name="Singh M."/>
            <person name="Singh A."/>
            <person name="Seah K."/>
            <person name="Emmerich C."/>
        </authorList>
    </citation>
    <scope>NUCLEOTIDE SEQUENCE</scope>
    <source>
        <strain evidence="1">DP1</strain>
    </source>
</reference>
<comment type="caution">
    <text evidence="1">The sequence shown here is derived from an EMBL/GenBank/DDBJ whole genome shotgun (WGS) entry which is preliminary data.</text>
</comment>
<proteinExistence type="predicted"/>
<evidence type="ECO:0000313" key="1">
    <source>
        <dbReference type="EMBL" id="CAI2361237.1"/>
    </source>
</evidence>
<protein>
    <submittedName>
        <fullName evidence="1">Uncharacterized protein</fullName>
    </submittedName>
</protein>
<organism evidence="1 2">
    <name type="scientific">Euplotes crassus</name>
    <dbReference type="NCBI Taxonomy" id="5936"/>
    <lineage>
        <taxon>Eukaryota</taxon>
        <taxon>Sar</taxon>
        <taxon>Alveolata</taxon>
        <taxon>Ciliophora</taxon>
        <taxon>Intramacronucleata</taxon>
        <taxon>Spirotrichea</taxon>
        <taxon>Hypotrichia</taxon>
        <taxon>Euplotida</taxon>
        <taxon>Euplotidae</taxon>
        <taxon>Moneuplotes</taxon>
    </lineage>
</organism>
<name>A0AAD1U690_EUPCR</name>
<dbReference type="Proteomes" id="UP001295684">
    <property type="component" value="Unassembled WGS sequence"/>
</dbReference>
<keyword evidence="2" id="KW-1185">Reference proteome</keyword>
<dbReference type="EMBL" id="CAMPGE010002434">
    <property type="protein sequence ID" value="CAI2361237.1"/>
    <property type="molecule type" value="Genomic_DNA"/>
</dbReference>
<dbReference type="AlphaFoldDB" id="A0AAD1U690"/>